<dbReference type="RefSeq" id="WP_007462680.1">
    <property type="nucleotide sequence ID" value="NZ_AMZO01000003.1"/>
</dbReference>
<name>L8JG65_9GAMM</name>
<accession>L8JG65</accession>
<evidence type="ECO:0000313" key="1">
    <source>
        <dbReference type="EMBL" id="ELR67233.1"/>
    </source>
</evidence>
<proteinExistence type="predicted"/>
<gene>
    <name evidence="1" type="ORF">C942_02742</name>
</gene>
<dbReference type="Proteomes" id="UP000011134">
    <property type="component" value="Unassembled WGS sequence"/>
</dbReference>
<dbReference type="AlphaFoldDB" id="L8JG65"/>
<reference evidence="1 2" key="1">
    <citation type="submission" date="2012-12" db="EMBL/GenBank/DDBJ databases">
        <title>Genome Assembly of Photobacterium sp. AK15.</title>
        <authorList>
            <person name="Khatri I."/>
            <person name="Vaidya B."/>
            <person name="Srinivas T.N.R."/>
            <person name="Subramanian S."/>
            <person name="Pinnaka A."/>
        </authorList>
    </citation>
    <scope>NUCLEOTIDE SEQUENCE [LARGE SCALE GENOMIC DNA]</scope>
    <source>
        <strain evidence="1 2">AK15</strain>
    </source>
</reference>
<organism evidence="1 2">
    <name type="scientific">Photobacterium marinum</name>
    <dbReference type="NCBI Taxonomy" id="1056511"/>
    <lineage>
        <taxon>Bacteria</taxon>
        <taxon>Pseudomonadati</taxon>
        <taxon>Pseudomonadota</taxon>
        <taxon>Gammaproteobacteria</taxon>
        <taxon>Vibrionales</taxon>
        <taxon>Vibrionaceae</taxon>
        <taxon>Photobacterium</taxon>
    </lineage>
</organism>
<dbReference type="OrthoDB" id="5814677at2"/>
<dbReference type="EMBL" id="AMZO01000003">
    <property type="protein sequence ID" value="ELR67233.1"/>
    <property type="molecule type" value="Genomic_DNA"/>
</dbReference>
<dbReference type="PATRIC" id="fig|1056511.3.peg.804"/>
<dbReference type="InterPro" id="IPR009335">
    <property type="entry name" value="T3SS_HrpE/ATPase_suE"/>
</dbReference>
<evidence type="ECO:0000313" key="2">
    <source>
        <dbReference type="Proteomes" id="UP000011134"/>
    </source>
</evidence>
<dbReference type="Pfam" id="PF06188">
    <property type="entry name" value="HrpE"/>
    <property type="match status" value="1"/>
</dbReference>
<comment type="caution">
    <text evidence="1">The sequence shown here is derived from an EMBL/GenBank/DDBJ whole genome shotgun (WGS) entry which is preliminary data.</text>
</comment>
<protein>
    <submittedName>
        <fullName evidence="1">Uncharacterized protein</fullName>
    </submittedName>
</protein>
<keyword evidence="2" id="KW-1185">Reference proteome</keyword>
<sequence length="195" mass="21397">MVRVVEAESAISAGMHGQKIVTANELGCRRQAKEIVEQANISAQAIEAKARDQADALLKKACSEAEAQKALNLLELEQQHRQRWQETMNSLESSLSGIVSDGMQALLEQTPDEQKVQALVSHALRNVRERQNLIVRVPESCLPLISSAFPDLQCEVSSNQLLACEVELGDTLIVASMTHLEQQLEARLLTDSSGQ</sequence>